<name>A0ABY7P3D1_9ACTN</name>
<evidence type="ECO:0008006" key="5">
    <source>
        <dbReference type="Google" id="ProtNLM"/>
    </source>
</evidence>
<keyword evidence="2" id="KW-0732">Signal</keyword>
<evidence type="ECO:0000256" key="2">
    <source>
        <dbReference type="SAM" id="SignalP"/>
    </source>
</evidence>
<dbReference type="Proteomes" id="UP001212326">
    <property type="component" value="Chromosome"/>
</dbReference>
<feature type="region of interest" description="Disordered" evidence="1">
    <location>
        <begin position="32"/>
        <end position="51"/>
    </location>
</feature>
<evidence type="ECO:0000313" key="3">
    <source>
        <dbReference type="EMBL" id="WBO65030.1"/>
    </source>
</evidence>
<dbReference type="EMBL" id="CP115300">
    <property type="protein sequence ID" value="WBO65030.1"/>
    <property type="molecule type" value="Genomic_DNA"/>
</dbReference>
<protein>
    <recommendedName>
        <fullName evidence="5">DUF3558 domain-containing protein</fullName>
    </recommendedName>
</protein>
<reference evidence="3 4" key="1">
    <citation type="submission" date="2022-12" db="EMBL/GenBank/DDBJ databases">
        <authorList>
            <person name="Mo P."/>
        </authorList>
    </citation>
    <scope>NUCLEOTIDE SEQUENCE [LARGE SCALE GENOMIC DNA]</scope>
    <source>
        <strain evidence="3 4">HUAS 2-6</strain>
    </source>
</reference>
<organism evidence="3 4">
    <name type="scientific">Streptomyces camelliae</name>
    <dbReference type="NCBI Taxonomy" id="3004093"/>
    <lineage>
        <taxon>Bacteria</taxon>
        <taxon>Bacillati</taxon>
        <taxon>Actinomycetota</taxon>
        <taxon>Actinomycetes</taxon>
        <taxon>Kitasatosporales</taxon>
        <taxon>Streptomycetaceae</taxon>
        <taxon>Streptomyces</taxon>
    </lineage>
</organism>
<dbReference type="RefSeq" id="WP_270082662.1">
    <property type="nucleotide sequence ID" value="NZ_CP115300.1"/>
</dbReference>
<gene>
    <name evidence="3" type="ORF">O1G22_20430</name>
</gene>
<accession>A0ABY7P3D1</accession>
<sequence>MMVRRLSRSAAGSVAVLACGLLTACGPTTHSTASAGGGSTAPVAGTASPGAVKTLPPSRLCTVLTEDVAKRVVTDARFTAQVGPDKGAAPDVCSYAGADGRSMLSLTPASRTYDAELSAAHGLRANPAPAGMSDVRIDPVSGLGRQAFRESAHQSQEQQQITFVVWNAGARTWVLTYATAAPGSTAPTAVPDDKAVQLARSLTAKLPTGR</sequence>
<evidence type="ECO:0000313" key="4">
    <source>
        <dbReference type="Proteomes" id="UP001212326"/>
    </source>
</evidence>
<proteinExistence type="predicted"/>
<keyword evidence="4" id="KW-1185">Reference proteome</keyword>
<feature type="chain" id="PRO_5046644200" description="DUF3558 domain-containing protein" evidence="2">
    <location>
        <begin position="25"/>
        <end position="210"/>
    </location>
</feature>
<evidence type="ECO:0000256" key="1">
    <source>
        <dbReference type="SAM" id="MobiDB-lite"/>
    </source>
</evidence>
<feature type="signal peptide" evidence="2">
    <location>
        <begin position="1"/>
        <end position="24"/>
    </location>
</feature>
<dbReference type="PROSITE" id="PS51257">
    <property type="entry name" value="PROKAR_LIPOPROTEIN"/>
    <property type="match status" value="1"/>
</dbReference>